<gene>
    <name evidence="2" type="ORF">QWZ15_22640</name>
</gene>
<dbReference type="EMBL" id="JAUFQS010000047">
    <property type="protein sequence ID" value="MDN3690636.1"/>
    <property type="molecule type" value="Genomic_DNA"/>
</dbReference>
<evidence type="ECO:0000313" key="2">
    <source>
        <dbReference type="EMBL" id="MDN3690636.1"/>
    </source>
</evidence>
<name>A0ABT8CDY7_9BACT</name>
<protein>
    <submittedName>
        <fullName evidence="2">Uncharacterized protein</fullName>
    </submittedName>
</protein>
<organism evidence="2 3">
    <name type="scientific">Cyclobacterium jeungdonense</name>
    <dbReference type="NCBI Taxonomy" id="708087"/>
    <lineage>
        <taxon>Bacteria</taxon>
        <taxon>Pseudomonadati</taxon>
        <taxon>Bacteroidota</taxon>
        <taxon>Cytophagia</taxon>
        <taxon>Cytophagales</taxon>
        <taxon>Cyclobacteriaceae</taxon>
        <taxon>Cyclobacterium</taxon>
    </lineage>
</organism>
<reference evidence="3" key="1">
    <citation type="journal article" date="2019" name="Int. J. Syst. Evol. Microbiol.">
        <title>The Global Catalogue of Microorganisms (GCM) 10K type strain sequencing project: providing services to taxonomists for standard genome sequencing and annotation.</title>
        <authorList>
            <consortium name="The Broad Institute Genomics Platform"/>
            <consortium name="The Broad Institute Genome Sequencing Center for Infectious Disease"/>
            <person name="Wu L."/>
            <person name="Ma J."/>
        </authorList>
    </citation>
    <scope>NUCLEOTIDE SEQUENCE [LARGE SCALE GENOMIC DNA]</scope>
    <source>
        <strain evidence="3">CECT 7706</strain>
    </source>
</reference>
<accession>A0ABT8CDY7</accession>
<feature type="region of interest" description="Disordered" evidence="1">
    <location>
        <begin position="61"/>
        <end position="80"/>
    </location>
</feature>
<dbReference type="Proteomes" id="UP001236663">
    <property type="component" value="Unassembled WGS sequence"/>
</dbReference>
<sequence length="117" mass="13243">MSLKTSTKTFLLLFLTGLAISVHSIRVFSDNEKSTEVSSFRSFIDNDTTSDFPVLFESLESDSSKKTERTHRPAVSDRGHSAQVEFLPDRLRSLATLSAIVAIHRLRLILFPFHIFD</sequence>
<comment type="caution">
    <text evidence="2">The sequence shown here is derived from an EMBL/GenBank/DDBJ whole genome shotgun (WGS) entry which is preliminary data.</text>
</comment>
<evidence type="ECO:0000256" key="1">
    <source>
        <dbReference type="SAM" id="MobiDB-lite"/>
    </source>
</evidence>
<feature type="compositionally biased region" description="Basic and acidic residues" evidence="1">
    <location>
        <begin position="62"/>
        <end position="80"/>
    </location>
</feature>
<evidence type="ECO:0000313" key="3">
    <source>
        <dbReference type="Proteomes" id="UP001236663"/>
    </source>
</evidence>
<keyword evidence="3" id="KW-1185">Reference proteome</keyword>
<dbReference type="RefSeq" id="WP_163382891.1">
    <property type="nucleotide sequence ID" value="NZ_WMCD01000001.1"/>
</dbReference>
<proteinExistence type="predicted"/>